<sequence>MMDKVKAFRALHVPGNPLILFNIWDPGSARAVAEAGAHALATGSHGVAEASGYLDGEKFPLGSVLENLRRIVSVSELPVTLDLEAGYGSNPDEVGRSVAAARDAGAIGINMEDRLPGEAGVLPVAEASARIAAAAASGLHVNARTDVYRDIKPADYAPSLVESAIERSKAYADAGAGSLFVPFLGDHSTIARICKSSALPVNIMWAPGRGTRDELAGLGVARISYGGGPWRAAMDWLTAQARVVFSGGTPPYAG</sequence>
<dbReference type="RefSeq" id="WP_067678774.1">
    <property type="nucleotide sequence ID" value="NZ_CP016591.1"/>
</dbReference>
<dbReference type="PATRIC" id="fig|692370.5.peg.1808"/>
<dbReference type="AlphaFoldDB" id="A0A1B2AE35"/>
<name>A0A1B2AE35_9SPHN</name>
<dbReference type="EMBL" id="CP016591">
    <property type="protein sequence ID" value="ANY20305.1"/>
    <property type="molecule type" value="Genomic_DNA"/>
</dbReference>
<dbReference type="InterPro" id="IPR040442">
    <property type="entry name" value="Pyrv_kinase-like_dom_sf"/>
</dbReference>
<organism evidence="1 2">
    <name type="scientific">Tsuneonella dongtanensis</name>
    <dbReference type="NCBI Taxonomy" id="692370"/>
    <lineage>
        <taxon>Bacteria</taxon>
        <taxon>Pseudomonadati</taxon>
        <taxon>Pseudomonadota</taxon>
        <taxon>Alphaproteobacteria</taxon>
        <taxon>Sphingomonadales</taxon>
        <taxon>Erythrobacteraceae</taxon>
        <taxon>Tsuneonella</taxon>
    </lineage>
</organism>
<evidence type="ECO:0000313" key="2">
    <source>
        <dbReference type="Proteomes" id="UP000092932"/>
    </source>
</evidence>
<dbReference type="Gene3D" id="3.20.20.60">
    <property type="entry name" value="Phosphoenolpyruvate-binding domains"/>
    <property type="match status" value="1"/>
</dbReference>
<evidence type="ECO:0000313" key="1">
    <source>
        <dbReference type="EMBL" id="ANY20305.1"/>
    </source>
</evidence>
<accession>A0A1B2AE35</accession>
<dbReference type="SUPFAM" id="SSF51621">
    <property type="entry name" value="Phosphoenolpyruvate/pyruvate domain"/>
    <property type="match status" value="1"/>
</dbReference>
<reference evidence="1 2" key="1">
    <citation type="submission" date="2016-07" db="EMBL/GenBank/DDBJ databases">
        <title>Complete genome sequence of Altererythrobacter dongtanensis KCTC 22672, a type strain with esterase isolated from tidal flat.</title>
        <authorList>
            <person name="Cheng H."/>
            <person name="Wu Y.-H."/>
            <person name="Zhou P."/>
            <person name="Huo Y.-Y."/>
            <person name="Wang C.-S."/>
            <person name="Xu X.-W."/>
        </authorList>
    </citation>
    <scope>NUCLEOTIDE SEQUENCE [LARGE SCALE GENOMIC DNA]</scope>
    <source>
        <strain evidence="1 2">KCTC 22672</strain>
    </source>
</reference>
<dbReference type="PANTHER" id="PTHR42905">
    <property type="entry name" value="PHOSPHOENOLPYRUVATE CARBOXYLASE"/>
    <property type="match status" value="1"/>
</dbReference>
<dbReference type="EC" id="4.1.3.30" evidence="1"/>
<dbReference type="GO" id="GO:0046421">
    <property type="term" value="F:methylisocitrate lyase activity"/>
    <property type="evidence" value="ECO:0007669"/>
    <property type="project" value="UniProtKB-EC"/>
</dbReference>
<dbReference type="PANTHER" id="PTHR42905:SF16">
    <property type="entry name" value="CARBOXYPHOSPHONOENOLPYRUVATE PHOSPHONOMUTASE-LIKE PROTEIN (AFU_ORTHOLOGUE AFUA_5G07230)"/>
    <property type="match status" value="1"/>
</dbReference>
<keyword evidence="2" id="KW-1185">Reference proteome</keyword>
<protein>
    <submittedName>
        <fullName evidence="1">Methylisocitrate lyase</fullName>
        <ecNumber evidence="1">4.1.3.30</ecNumber>
    </submittedName>
</protein>
<proteinExistence type="predicted"/>
<dbReference type="CDD" id="cd00377">
    <property type="entry name" value="ICL_PEPM"/>
    <property type="match status" value="1"/>
</dbReference>
<dbReference type="InterPro" id="IPR015813">
    <property type="entry name" value="Pyrv/PenolPyrv_kinase-like_dom"/>
</dbReference>
<keyword evidence="1" id="KW-0456">Lyase</keyword>
<dbReference type="STRING" id="692370.A6F68_01795"/>
<dbReference type="Pfam" id="PF13714">
    <property type="entry name" value="PEP_mutase"/>
    <property type="match status" value="1"/>
</dbReference>
<dbReference type="OrthoDB" id="9785398at2"/>
<dbReference type="Proteomes" id="UP000092932">
    <property type="component" value="Chromosome"/>
</dbReference>
<gene>
    <name evidence="1" type="primary">prpB</name>
    <name evidence="1" type="ORF">A6F68_01795</name>
</gene>
<dbReference type="KEGG" id="ado:A6F68_01795"/>
<dbReference type="InterPro" id="IPR039556">
    <property type="entry name" value="ICL/PEPM"/>
</dbReference>